<evidence type="ECO:0000313" key="2">
    <source>
        <dbReference type="Proteomes" id="UP001152888"/>
    </source>
</evidence>
<evidence type="ECO:0000313" key="1">
    <source>
        <dbReference type="EMBL" id="CAH2011069.1"/>
    </source>
</evidence>
<keyword evidence="2" id="KW-1185">Reference proteome</keyword>
<dbReference type="EMBL" id="CAKOFQ010008032">
    <property type="protein sequence ID" value="CAH2011069.1"/>
    <property type="molecule type" value="Genomic_DNA"/>
</dbReference>
<comment type="caution">
    <text evidence="1">The sequence shown here is derived from an EMBL/GenBank/DDBJ whole genome shotgun (WGS) entry which is preliminary data.</text>
</comment>
<proteinExistence type="predicted"/>
<dbReference type="Proteomes" id="UP001152888">
    <property type="component" value="Unassembled WGS sequence"/>
</dbReference>
<sequence length="101" mass="11462">MPVITQPELSVSWNKWVIVPASMSLSGIFLWVTQQAVSTPFTATEVRPAWFIALKAYSTWYNLPSGEKIVMCLSKPALLPRDMLEHYFNESWKPKSSNKTG</sequence>
<dbReference type="AlphaFoldDB" id="A0A9P0Q6Q5"/>
<reference evidence="1" key="1">
    <citation type="submission" date="2022-03" db="EMBL/GenBank/DDBJ databases">
        <authorList>
            <person name="Sayadi A."/>
        </authorList>
    </citation>
    <scope>NUCLEOTIDE SEQUENCE</scope>
</reference>
<protein>
    <submittedName>
        <fullName evidence="1">Uncharacterized protein</fullName>
    </submittedName>
</protein>
<name>A0A9P0Q6Q5_ACAOB</name>
<organism evidence="1 2">
    <name type="scientific">Acanthoscelides obtectus</name>
    <name type="common">Bean weevil</name>
    <name type="synonym">Bruchus obtectus</name>
    <dbReference type="NCBI Taxonomy" id="200917"/>
    <lineage>
        <taxon>Eukaryota</taxon>
        <taxon>Metazoa</taxon>
        <taxon>Ecdysozoa</taxon>
        <taxon>Arthropoda</taxon>
        <taxon>Hexapoda</taxon>
        <taxon>Insecta</taxon>
        <taxon>Pterygota</taxon>
        <taxon>Neoptera</taxon>
        <taxon>Endopterygota</taxon>
        <taxon>Coleoptera</taxon>
        <taxon>Polyphaga</taxon>
        <taxon>Cucujiformia</taxon>
        <taxon>Chrysomeloidea</taxon>
        <taxon>Chrysomelidae</taxon>
        <taxon>Bruchinae</taxon>
        <taxon>Bruchini</taxon>
        <taxon>Acanthoscelides</taxon>
    </lineage>
</organism>
<accession>A0A9P0Q6Q5</accession>
<gene>
    <name evidence="1" type="ORF">ACAOBT_LOCUS31935</name>
</gene>